<feature type="compositionally biased region" description="Low complexity" evidence="1">
    <location>
        <begin position="370"/>
        <end position="384"/>
    </location>
</feature>
<feature type="region of interest" description="Disordered" evidence="1">
    <location>
        <begin position="74"/>
        <end position="94"/>
    </location>
</feature>
<gene>
    <name evidence="2" type="ORF">EDD29_1035</name>
</gene>
<protein>
    <submittedName>
        <fullName evidence="2">Uncharacterized protein</fullName>
    </submittedName>
</protein>
<feature type="compositionally biased region" description="Basic and acidic residues" evidence="1">
    <location>
        <begin position="82"/>
        <end position="94"/>
    </location>
</feature>
<name>A0A3N1CQE9_9ACTN</name>
<dbReference type="AlphaFoldDB" id="A0A3N1CQE9"/>
<sequence length="401" mass="42961">MTEGIPGTGTFFVGIDVQPGRYRCAEGKGGWWVLFGGPSGDEPSGAWPLEPGPAEVEISPDDFAFETHIPSGWTRVSPPPAERAERARPRPVADPDLRGELDAVVARRGPVARCAPFVLAVLGLGVCLLFQDEQWLLGLPLILMALGARRLLDEVRRDGALRARGDRYLTEDDFDAEAAALLVRTQRAADTVKDALVVRDGLLEELDPALELPRQEWEIAQVLARQARLRRDAVALSTVSGVAEIAALNAALEPQQAKLALSVAAVTRRVEALERYAERTREADAALRACRRLEDLGAHAREYDELLADTVRDELAVPTIDRLTAQSDELLRTLHARLEEASACAVDGFGGGGLGEQPVDGGADLGGHPAGAAVEAGAVPPTVGDPDHAPLDLEDPPRDVR</sequence>
<feature type="compositionally biased region" description="Basic and acidic residues" evidence="1">
    <location>
        <begin position="385"/>
        <end position="401"/>
    </location>
</feature>
<feature type="region of interest" description="Disordered" evidence="1">
    <location>
        <begin position="355"/>
        <end position="401"/>
    </location>
</feature>
<proteinExistence type="predicted"/>
<organism evidence="2 3">
    <name type="scientific">Actinocorallia herbida</name>
    <dbReference type="NCBI Taxonomy" id="58109"/>
    <lineage>
        <taxon>Bacteria</taxon>
        <taxon>Bacillati</taxon>
        <taxon>Actinomycetota</taxon>
        <taxon>Actinomycetes</taxon>
        <taxon>Streptosporangiales</taxon>
        <taxon>Thermomonosporaceae</taxon>
        <taxon>Actinocorallia</taxon>
    </lineage>
</organism>
<comment type="caution">
    <text evidence="2">The sequence shown here is derived from an EMBL/GenBank/DDBJ whole genome shotgun (WGS) entry which is preliminary data.</text>
</comment>
<keyword evidence="3" id="KW-1185">Reference proteome</keyword>
<dbReference type="EMBL" id="RJKE01000001">
    <property type="protein sequence ID" value="ROO83532.1"/>
    <property type="molecule type" value="Genomic_DNA"/>
</dbReference>
<reference evidence="2 3" key="1">
    <citation type="submission" date="2018-11" db="EMBL/GenBank/DDBJ databases">
        <title>Sequencing the genomes of 1000 actinobacteria strains.</title>
        <authorList>
            <person name="Klenk H.-P."/>
        </authorList>
    </citation>
    <scope>NUCLEOTIDE SEQUENCE [LARGE SCALE GENOMIC DNA]</scope>
    <source>
        <strain evidence="2 3">DSM 44254</strain>
    </source>
</reference>
<evidence type="ECO:0000256" key="1">
    <source>
        <dbReference type="SAM" id="MobiDB-lite"/>
    </source>
</evidence>
<evidence type="ECO:0000313" key="2">
    <source>
        <dbReference type="EMBL" id="ROO83532.1"/>
    </source>
</evidence>
<dbReference type="Proteomes" id="UP000272400">
    <property type="component" value="Unassembled WGS sequence"/>
</dbReference>
<evidence type="ECO:0000313" key="3">
    <source>
        <dbReference type="Proteomes" id="UP000272400"/>
    </source>
</evidence>
<accession>A0A3N1CQE9</accession>